<dbReference type="InterPro" id="IPR050708">
    <property type="entry name" value="T6SS_VgrG/RHS"/>
</dbReference>
<evidence type="ECO:0000256" key="1">
    <source>
        <dbReference type="SAM" id="SignalP"/>
    </source>
</evidence>
<reference evidence="2 3" key="1">
    <citation type="submission" date="2019-04" db="EMBL/GenBank/DDBJ databases">
        <title>Sphingomonas psychrotolerans sp. nov., isolated from soil in the Tianshan Mountains, Xinjiang, China.</title>
        <authorList>
            <person name="Luo Y."/>
            <person name="Sheng H."/>
        </authorList>
    </citation>
    <scope>NUCLEOTIDE SEQUENCE [LARGE SCALE GENOMIC DNA]</scope>
    <source>
        <strain evidence="2 3">KIS18-15</strain>
    </source>
</reference>
<evidence type="ECO:0000313" key="2">
    <source>
        <dbReference type="EMBL" id="TGX43325.1"/>
    </source>
</evidence>
<dbReference type="Gene3D" id="2.180.10.10">
    <property type="entry name" value="RHS repeat-associated core"/>
    <property type="match status" value="4"/>
</dbReference>
<accession>A0A4S1WLL9</accession>
<gene>
    <name evidence="2" type="ORF">E5A74_09175</name>
</gene>
<dbReference type="InterPro" id="IPR031325">
    <property type="entry name" value="RHS_repeat"/>
</dbReference>
<name>A0A4S1WLL9_9SPHN</name>
<dbReference type="RefSeq" id="WP_135984043.1">
    <property type="nucleotide sequence ID" value="NZ_JAASQM010000002.1"/>
</dbReference>
<dbReference type="PANTHER" id="PTHR32305">
    <property type="match status" value="1"/>
</dbReference>
<protein>
    <recommendedName>
        <fullName evidence="4">RHS repeat-associated core domain-containing protein</fullName>
    </recommendedName>
</protein>
<dbReference type="InterPro" id="IPR006530">
    <property type="entry name" value="YD"/>
</dbReference>
<dbReference type="InterPro" id="IPR022385">
    <property type="entry name" value="Rhs_assc_core"/>
</dbReference>
<dbReference type="PANTHER" id="PTHR32305:SF15">
    <property type="entry name" value="PROTEIN RHSA-RELATED"/>
    <property type="match status" value="1"/>
</dbReference>
<dbReference type="NCBIfam" id="TIGR01643">
    <property type="entry name" value="YD_repeat_2x"/>
    <property type="match status" value="4"/>
</dbReference>
<feature type="chain" id="PRO_5020962397" description="RHS repeat-associated core domain-containing protein" evidence="1">
    <location>
        <begin position="41"/>
        <end position="1444"/>
    </location>
</feature>
<dbReference type="EMBL" id="SRXU01000003">
    <property type="protein sequence ID" value="TGX43325.1"/>
    <property type="molecule type" value="Genomic_DNA"/>
</dbReference>
<organism evidence="2 3">
    <name type="scientific">Sphingomonas naasensis</name>
    <dbReference type="NCBI Taxonomy" id="1344951"/>
    <lineage>
        <taxon>Bacteria</taxon>
        <taxon>Pseudomonadati</taxon>
        <taxon>Pseudomonadota</taxon>
        <taxon>Alphaproteobacteria</taxon>
        <taxon>Sphingomonadales</taxon>
        <taxon>Sphingomonadaceae</taxon>
        <taxon>Sphingomonas</taxon>
    </lineage>
</organism>
<proteinExistence type="predicted"/>
<evidence type="ECO:0008006" key="4">
    <source>
        <dbReference type="Google" id="ProtNLM"/>
    </source>
</evidence>
<dbReference type="NCBIfam" id="TIGR03696">
    <property type="entry name" value="Rhs_assc_core"/>
    <property type="match status" value="1"/>
</dbReference>
<evidence type="ECO:0000313" key="3">
    <source>
        <dbReference type="Proteomes" id="UP000309848"/>
    </source>
</evidence>
<keyword evidence="3" id="KW-1185">Reference proteome</keyword>
<comment type="caution">
    <text evidence="2">The sequence shown here is derived from an EMBL/GenBank/DDBJ whole genome shotgun (WGS) entry which is preliminary data.</text>
</comment>
<feature type="signal peptide" evidence="1">
    <location>
        <begin position="1"/>
        <end position="40"/>
    </location>
</feature>
<sequence length="1444" mass="152570">MLDNVGASRPGNGNAAAKFLIRSLLASASLLTLTIPTAQAQQIIAPPVRPSIDGNGVDLFTGTLQISSPSISAGQQSNGLAYARFWRGFGWSDDFSLALDKSGSTVTVNLNRVADSFTDSGGSYTPTEGNGATLTFNSGTNIYTYTRSDGTVARFSKNLKSNAYSGSSEGRALDITSPSGEKVTFGHETANYCLTWKQTSGDPVCLTSTPVFRLTSATNAYGYQLNITYQDEFLEGYPNNLEGWMTVTGATISNLARPSSPVVATLYHSVSASGGYSYQTYQDTAGRQTVYRTNGAQMLGIKRPGSSSEDVTFTYSGSRVASVTTAAGTTNYSASDAGGARTVTVTDTGSHATTYVFDIAKARMTSMTDPLSRTTSWQYDANGRLTRTTLPEGNYTQITYDGRGNVTERRDVAKAGSGLADIVTSATFAASCSNPATCNKPITTTDARGNVTNYSYDATHGGVTAVTAPAATSGAVRPEVRYGYSTLQAYFNTSGSMAASGQPVTLLTSTSTCQTTASCAGTSDEIVASITYGPQVAGTGNNLLPVSVIKGSGSFSLLATTSYTYDDSGDLLTVDGPMAGSADTTRYRYDNLRRRIGVTSPDPDGAGPLKPRAQKITYDPKGRATQLEIGNVNSQSDADWVGFVSAQQVTTSYDGVDRKVQETLAAGGGTYGVTQYSYDSDGRLDCTAVRMNSATWSALPSACTLSTTGAAGPDRITRNFYDSADQLTKVQTAYGTADQSDEVANSYTSNGKIASVTDGEGNRTSYDYDGFDRLLKTRYPVTAVGAGTSSAGTPPGDYEELGYDPASNVTSRRLRDGQTITYGYDNLSRLTSKVTPGSAYQDWDVTYGYDLLGQVKTATGNGWAVNAFSYDALGRITIEQNYGGTTSNVWDLAGRRTRLIWSDSFYVDYDYNLTGDVTAIRENGATSGVGLLATYGYDDLGRRTSITRGNGTTTSYGYDAASRLGSLSQDLVGSAQDFTHSFSYNPAGQIASLTRNNDSYAWTGHYNVDRPYGVNGRNQLTTAGATSLGYDGRGNLTSSGASIYAYTSENRMYSAPGGVAMAYEPAGGQLLQLYTGAGVDTRFVWSGSQMVGEIVVPSGAMTRRYVPGPGTDEPVVWYEGSGTSDRRWLHADERGSIVAVSDGSGNAIGINRYDEYGIPAATNIGRFQYTGQAWLPDLGMYYYKARIYSPSLGRFMQTDPIGYGDGMNLYNYVAGDPVNHADPTGTELDKSAWRCYGNCGGGYANSSLWPAEGTAKVAVEGGSWASASSTTNVISNGGGCGPVEKGEFGICRTKESSSGVFFDFSHFRDAFGNIYEGEVAVIAAKPQNRQSMTAKMSEDEQEAENEKDEAICRSLPTVGQRGRCWASAGDRRGARADGRPLPPLVTWRTSVPGPTLPRPSAPNPWVTGGLILGGAGVVCVIVEPCGAAALGVLGLGSLGLLGAQ</sequence>
<dbReference type="OrthoDB" id="6057489at2"/>
<dbReference type="Pfam" id="PF05593">
    <property type="entry name" value="RHS_repeat"/>
    <property type="match status" value="4"/>
</dbReference>
<dbReference type="Proteomes" id="UP000309848">
    <property type="component" value="Unassembled WGS sequence"/>
</dbReference>
<keyword evidence="1" id="KW-0732">Signal</keyword>